<evidence type="ECO:0000313" key="1">
    <source>
        <dbReference type="EMBL" id="JAA92202.1"/>
    </source>
</evidence>
<dbReference type="AlphaFoldDB" id="S4Q059"/>
<organism evidence="1">
    <name type="scientific">Pararge aegeria</name>
    <name type="common">speckled wood butterfly</name>
    <dbReference type="NCBI Taxonomy" id="116150"/>
    <lineage>
        <taxon>Eukaryota</taxon>
        <taxon>Metazoa</taxon>
        <taxon>Ecdysozoa</taxon>
        <taxon>Arthropoda</taxon>
        <taxon>Hexapoda</taxon>
        <taxon>Insecta</taxon>
        <taxon>Pterygota</taxon>
        <taxon>Neoptera</taxon>
        <taxon>Endopterygota</taxon>
        <taxon>Lepidoptera</taxon>
        <taxon>Glossata</taxon>
        <taxon>Ditrysia</taxon>
        <taxon>Papilionoidea</taxon>
        <taxon>Nymphalidae</taxon>
        <taxon>Satyrinae</taxon>
        <taxon>Satyrini</taxon>
        <taxon>Parargina</taxon>
        <taxon>Pararge</taxon>
    </lineage>
</organism>
<proteinExistence type="predicted"/>
<reference evidence="1" key="2">
    <citation type="submission" date="2013-05" db="EMBL/GenBank/DDBJ databases">
        <authorList>
            <person name="Carter J.-M."/>
            <person name="Baker S.C."/>
            <person name="Pink R."/>
            <person name="Carter D.R.F."/>
            <person name="Collins A."/>
            <person name="Tomlin J."/>
            <person name="Gibbs M."/>
            <person name="Breuker C.J."/>
        </authorList>
    </citation>
    <scope>NUCLEOTIDE SEQUENCE</scope>
    <source>
        <tissue evidence="1">Ovary</tissue>
    </source>
</reference>
<dbReference type="EMBL" id="GAIX01000358">
    <property type="protein sequence ID" value="JAA92202.1"/>
    <property type="molecule type" value="Transcribed_RNA"/>
</dbReference>
<sequence length="71" mass="8100">MLQITKSVSSTYGGIIHKLNQSYITLGPHFNSRNRPIRSIILESQESVKNKISATNWESIFCFLKCLRLTS</sequence>
<feature type="non-terminal residue" evidence="1">
    <location>
        <position position="71"/>
    </location>
</feature>
<reference evidence="1" key="1">
    <citation type="journal article" date="2013" name="BMC Genomics">
        <title>Unscrambling butterfly oogenesis.</title>
        <authorList>
            <person name="Carter J.M."/>
            <person name="Baker S.C."/>
            <person name="Pink R."/>
            <person name="Carter D.R."/>
            <person name="Collins A."/>
            <person name="Tomlin J."/>
            <person name="Gibbs M."/>
            <person name="Breuker C.J."/>
        </authorList>
    </citation>
    <scope>NUCLEOTIDE SEQUENCE</scope>
    <source>
        <tissue evidence="1">Ovary</tissue>
    </source>
</reference>
<name>S4Q059_9NEOP</name>
<accession>S4Q059</accession>
<protein>
    <submittedName>
        <fullName evidence="1">Uncharacterized protein</fullName>
    </submittedName>
</protein>